<evidence type="ECO:0000313" key="1">
    <source>
        <dbReference type="EMBL" id="CAE8625145.1"/>
    </source>
</evidence>
<accession>A0A813GR96</accession>
<keyword evidence="2" id="KW-1185">Reference proteome</keyword>
<evidence type="ECO:0000313" key="2">
    <source>
        <dbReference type="Proteomes" id="UP000654075"/>
    </source>
</evidence>
<dbReference type="AlphaFoldDB" id="A0A813GR96"/>
<organism evidence="1 2">
    <name type="scientific">Polarella glacialis</name>
    <name type="common">Dinoflagellate</name>
    <dbReference type="NCBI Taxonomy" id="89957"/>
    <lineage>
        <taxon>Eukaryota</taxon>
        <taxon>Sar</taxon>
        <taxon>Alveolata</taxon>
        <taxon>Dinophyceae</taxon>
        <taxon>Suessiales</taxon>
        <taxon>Suessiaceae</taxon>
        <taxon>Polarella</taxon>
    </lineage>
</organism>
<dbReference type="EMBL" id="CAJNNV010028591">
    <property type="protein sequence ID" value="CAE8625145.1"/>
    <property type="molecule type" value="Genomic_DNA"/>
</dbReference>
<dbReference type="Proteomes" id="UP000654075">
    <property type="component" value="Unassembled WGS sequence"/>
</dbReference>
<name>A0A813GR96_POLGL</name>
<dbReference type="OrthoDB" id="422581at2759"/>
<sequence>MLGRSDQEKGAKVAIVCPRGEEIYCTLRAAANFVDYRPEDCYEQIEMNQAGGIVYNAARVHPAYNDLLKEYCFQQVATQHGNQVNILLVRSQPNDVQQRLYHKYKNDILFLGISSMNDYPLKDEGSADQTDYLGMFPGFLHMMREPEKVFPPHVKTLLMSQSDFSLPDVPARDYSVPKKYDFTYSASDCDVEIDGKGWCGWSKNWTFVKEALGMMCGELKLTGVLVATKNKANTKAYSIPDSCKGRMIQTTYLAQQQDYFDYLKQSRFAFLPQIHDASPRVSSQALAHDVPILMNYYIKGGWKYVTEQTGEFFHDMSDFRESLLKILKGADEPHHYEPRKWALEKLGSRNSGERLLKFVEENFANRVKLPKGTRYLQI</sequence>
<protein>
    <submittedName>
        <fullName evidence="1">Uncharacterized protein</fullName>
    </submittedName>
</protein>
<comment type="caution">
    <text evidence="1">The sequence shown here is derived from an EMBL/GenBank/DDBJ whole genome shotgun (WGS) entry which is preliminary data.</text>
</comment>
<proteinExistence type="predicted"/>
<gene>
    <name evidence="1" type="ORF">PGLA1383_LOCUS42177</name>
</gene>
<reference evidence="1" key="1">
    <citation type="submission" date="2021-02" db="EMBL/GenBank/DDBJ databases">
        <authorList>
            <person name="Dougan E. K."/>
            <person name="Rhodes N."/>
            <person name="Thang M."/>
            <person name="Chan C."/>
        </authorList>
    </citation>
    <scope>NUCLEOTIDE SEQUENCE</scope>
</reference>